<evidence type="ECO:0000256" key="1">
    <source>
        <dbReference type="ARBA" id="ARBA00004370"/>
    </source>
</evidence>
<keyword evidence="5" id="KW-1015">Disulfide bond</keyword>
<reference evidence="10" key="1">
    <citation type="submission" date="2021-02" db="EMBL/GenBank/DDBJ databases">
        <authorList>
            <person name="Nowell W R."/>
        </authorList>
    </citation>
    <scope>NUCLEOTIDE SEQUENCE</scope>
</reference>
<dbReference type="InterPro" id="IPR001846">
    <property type="entry name" value="VWF_type-D"/>
</dbReference>
<evidence type="ECO:0000256" key="6">
    <source>
        <dbReference type="SAM" id="SignalP"/>
    </source>
</evidence>
<evidence type="ECO:0000256" key="3">
    <source>
        <dbReference type="ARBA" id="ARBA00022989"/>
    </source>
</evidence>
<dbReference type="Proteomes" id="UP000663860">
    <property type="component" value="Unassembled WGS sequence"/>
</dbReference>
<proteinExistence type="predicted"/>
<evidence type="ECO:0000259" key="8">
    <source>
        <dbReference type="PROSITE" id="PS51220"/>
    </source>
</evidence>
<evidence type="ECO:0000256" key="4">
    <source>
        <dbReference type="ARBA" id="ARBA00023136"/>
    </source>
</evidence>
<organism evidence="10 11">
    <name type="scientific">Adineta steineri</name>
    <dbReference type="NCBI Taxonomy" id="433720"/>
    <lineage>
        <taxon>Eukaryota</taxon>
        <taxon>Metazoa</taxon>
        <taxon>Spiralia</taxon>
        <taxon>Gnathifera</taxon>
        <taxon>Rotifera</taxon>
        <taxon>Eurotatoria</taxon>
        <taxon>Bdelloidea</taxon>
        <taxon>Adinetida</taxon>
        <taxon>Adinetidae</taxon>
        <taxon>Adineta</taxon>
    </lineage>
</organism>
<feature type="domain" description="VWFD" evidence="9">
    <location>
        <begin position="635"/>
        <end position="850"/>
    </location>
</feature>
<dbReference type="Gene3D" id="2.60.40.10">
    <property type="entry name" value="Immunoglobulins"/>
    <property type="match status" value="1"/>
</dbReference>
<name>A0A815HJG5_9BILA</name>
<evidence type="ECO:0000259" key="7">
    <source>
        <dbReference type="PROSITE" id="PS50856"/>
    </source>
</evidence>
<evidence type="ECO:0000313" key="11">
    <source>
        <dbReference type="Proteomes" id="UP000663860"/>
    </source>
</evidence>
<protein>
    <submittedName>
        <fullName evidence="10">Uncharacterized protein</fullName>
    </submittedName>
</protein>
<dbReference type="PANTHER" id="PTHR13802">
    <property type="entry name" value="MUCIN 4-RELATED"/>
    <property type="match status" value="1"/>
</dbReference>
<evidence type="ECO:0000313" key="10">
    <source>
        <dbReference type="EMBL" id="CAF1355661.1"/>
    </source>
</evidence>
<dbReference type="GO" id="GO:0016020">
    <property type="term" value="C:membrane"/>
    <property type="evidence" value="ECO:0007669"/>
    <property type="project" value="UniProtKB-SubCell"/>
</dbReference>
<evidence type="ECO:0000256" key="5">
    <source>
        <dbReference type="ARBA" id="ARBA00023157"/>
    </source>
</evidence>
<dbReference type="SMART" id="SM00539">
    <property type="entry name" value="NIDO"/>
    <property type="match status" value="1"/>
</dbReference>
<feature type="signal peptide" evidence="6">
    <location>
        <begin position="1"/>
        <end position="21"/>
    </location>
</feature>
<dbReference type="PANTHER" id="PTHR13802:SF52">
    <property type="entry name" value="MUCIN-4"/>
    <property type="match status" value="1"/>
</dbReference>
<evidence type="ECO:0000256" key="2">
    <source>
        <dbReference type="ARBA" id="ARBA00022692"/>
    </source>
</evidence>
<keyword evidence="3" id="KW-1133">Transmembrane helix</keyword>
<dbReference type="InterPro" id="IPR051495">
    <property type="entry name" value="Epithelial_Barrier/Signaling"/>
</dbReference>
<dbReference type="Pfam" id="PF06119">
    <property type="entry name" value="NIDO"/>
    <property type="match status" value="1"/>
</dbReference>
<dbReference type="SUPFAM" id="SSF81296">
    <property type="entry name" value="E set domains"/>
    <property type="match status" value="1"/>
</dbReference>
<keyword evidence="2" id="KW-0812">Transmembrane</keyword>
<dbReference type="InterPro" id="IPR013783">
    <property type="entry name" value="Ig-like_fold"/>
</dbReference>
<dbReference type="InterPro" id="IPR005533">
    <property type="entry name" value="AMOP_dom"/>
</dbReference>
<dbReference type="EMBL" id="CAJNOE010000903">
    <property type="protein sequence ID" value="CAF1355661.1"/>
    <property type="molecule type" value="Genomic_DNA"/>
</dbReference>
<dbReference type="PROSITE" id="PS50856">
    <property type="entry name" value="AMOP"/>
    <property type="match status" value="1"/>
</dbReference>
<dbReference type="Pfam" id="PF00094">
    <property type="entry name" value="VWD"/>
    <property type="match status" value="1"/>
</dbReference>
<dbReference type="SMART" id="SM00216">
    <property type="entry name" value="VWD"/>
    <property type="match status" value="1"/>
</dbReference>
<feature type="domain" description="AMOP" evidence="7">
    <location>
        <begin position="474"/>
        <end position="624"/>
    </location>
</feature>
<comment type="caution">
    <text evidence="10">The sequence shown here is derived from an EMBL/GenBank/DDBJ whole genome shotgun (WGS) entry which is preliminary data.</text>
</comment>
<comment type="subcellular location">
    <subcellularLocation>
        <location evidence="1">Membrane</location>
    </subcellularLocation>
</comment>
<keyword evidence="6" id="KW-0732">Signal</keyword>
<dbReference type="GO" id="GO:0007160">
    <property type="term" value="P:cell-matrix adhesion"/>
    <property type="evidence" value="ECO:0007669"/>
    <property type="project" value="InterPro"/>
</dbReference>
<dbReference type="SMART" id="SM00723">
    <property type="entry name" value="AMOP"/>
    <property type="match status" value="1"/>
</dbReference>
<dbReference type="PROSITE" id="PS51220">
    <property type="entry name" value="NIDO"/>
    <property type="match status" value="1"/>
</dbReference>
<dbReference type="PROSITE" id="PS51233">
    <property type="entry name" value="VWFD"/>
    <property type="match status" value="1"/>
</dbReference>
<dbReference type="InterPro" id="IPR003886">
    <property type="entry name" value="NIDO_dom"/>
</dbReference>
<sequence>MRTKILRLFIFISILVCSSSSLPLSDFFPFGPEIGDSTVPPNDDGSVGPLVLPHIFPYFDNNHRQIWVANNGLFSFLSEISQYVPDPFPLANDRRLVTGFWADIDTRGAVSGIGNKVYYHIYTDSSSRDTTQEVFTKASGYVRSFFPQQRLFEPTMVITGTWYRVGAFSQKTDRLNTFQIVLATDEDRSFAFILYNDLQWAGTSYTSEPYAQAGFNAGDGIAFEMLPYSRTQDIVKLVNVSNVNVPGLFVFRVDTDEIDAGGCSTNISVATVRPRVSSQLGSTAINLQGPCFDNVTIPKCQFGSSSQVVDGIILDEFRAICLTPLAPVHGPVAVSLSIDNGATYIPAGTFTYAPLEFGSDDVIIEMNNEDNLLNLGQYITLKWRFSESIQNTFPSETMVDIELWKISLNDRSQLQQDNSPVILAQDLQPTSTSLRLQLPENIQSITTCFIRVVARFESKKYAGLNTGVLVVRSPSAFASESCVQWSHRQPEPSTWNGGSLLPCPMTRTQAVAGGRCCYESDSQCYRGNPLLNNCWLHQARPQYDEQSAVECYITKGSNQHGAGAECCYDIEGQLITRGTGAGTDDRYQPVSSPVQHFFDDTVPYLQCCMMSSSPDLCSTYMRYRPPRRGSNTMGENGGTWGDPHFTTLDGTSYTFNGYGEYTYLAISDNISPPGEFNPLSQNFTFMSQIRTVPLPSNDVTVTKGFAARSNSPESQLVSVIVSRRENPVIRRGNEILQFDDNIDTLFFPEMTIERNLTDRNVLILSWTVGVTIQINFIQITSPTTTLVLNVAASVAGIYRGRTYGLLGTYDGQASNDLRAQNGQIINADSSLEQIHRQFGVTWSIDPITSLFHYETDQSAIFFHEKNQLFTPSFIEPSNSQAEDASIRHACNIDPSSLPASWNIAQRTCYYDISVTKDESFGQTSLNAGNEMLSIKADQRNPPLFDITLPVYKEAKKGDKIQLKIVASSEYPSSVIQLSAIHLPRDAKFNVQTGMFEWTAIEGTEHVRIRAFDMTYNLTATHEIVFEVGRTNYSPTQFEVKILLFFTAFLFAFLSK</sequence>
<dbReference type="InterPro" id="IPR014756">
    <property type="entry name" value="Ig_E-set"/>
</dbReference>
<dbReference type="Pfam" id="PF03782">
    <property type="entry name" value="AMOP"/>
    <property type="match status" value="1"/>
</dbReference>
<evidence type="ECO:0000259" key="9">
    <source>
        <dbReference type="PROSITE" id="PS51233"/>
    </source>
</evidence>
<feature type="domain" description="NIDO" evidence="8">
    <location>
        <begin position="99"/>
        <end position="256"/>
    </location>
</feature>
<gene>
    <name evidence="10" type="ORF">IZO911_LOCUS37020</name>
</gene>
<dbReference type="AlphaFoldDB" id="A0A815HJG5"/>
<feature type="chain" id="PRO_5032846855" evidence="6">
    <location>
        <begin position="22"/>
        <end position="1055"/>
    </location>
</feature>
<keyword evidence="4" id="KW-0472">Membrane</keyword>
<accession>A0A815HJG5</accession>